<dbReference type="eggNOG" id="COG0456">
    <property type="taxonomic scope" value="Bacteria"/>
</dbReference>
<dbReference type="PANTHER" id="PTHR21621:SF0">
    <property type="entry name" value="BETA-CITRYLGLUTAMATE SYNTHASE B-RELATED"/>
    <property type="match status" value="1"/>
</dbReference>
<dbReference type="InterPro" id="IPR017534">
    <property type="entry name" value="GNAT-acetyltransferase"/>
</dbReference>
<evidence type="ECO:0000313" key="5">
    <source>
        <dbReference type="Proteomes" id="UP000008385"/>
    </source>
</evidence>
<evidence type="ECO:0000259" key="3">
    <source>
        <dbReference type="PROSITE" id="PS51186"/>
    </source>
</evidence>
<dbReference type="GO" id="GO:0005524">
    <property type="term" value="F:ATP binding"/>
    <property type="evidence" value="ECO:0007669"/>
    <property type="project" value="UniProtKB-UniRule"/>
</dbReference>
<keyword evidence="5" id="KW-1185">Reference proteome</keyword>
<dbReference type="GO" id="GO:0009432">
    <property type="term" value="P:SOS response"/>
    <property type="evidence" value="ECO:0007669"/>
    <property type="project" value="TreeGrafter"/>
</dbReference>
<dbReference type="PANTHER" id="PTHR21621">
    <property type="entry name" value="RIBOSOMAL PROTEIN S6 MODIFICATION PROTEIN"/>
    <property type="match status" value="1"/>
</dbReference>
<accession>F5XZH8</accession>
<evidence type="ECO:0000313" key="4">
    <source>
        <dbReference type="EMBL" id="AEG94535.1"/>
    </source>
</evidence>
<feature type="domain" description="N-acetyltransferase" evidence="3">
    <location>
        <begin position="127"/>
        <end position="277"/>
    </location>
</feature>
<feature type="domain" description="ATP-grasp" evidence="2">
    <location>
        <begin position="346"/>
        <end position="589"/>
    </location>
</feature>
<dbReference type="NCBIfam" id="TIGR03103">
    <property type="entry name" value="trio_acet_GNAT"/>
    <property type="match status" value="1"/>
</dbReference>
<reference evidence="4 5" key="2">
    <citation type="journal article" date="2011" name="PLoS ONE">
        <title>The Cyst-Dividing Bacterium Ramlibacter tataouinensis TTB310 Genome Reveals a Well-Stocked Toolbox for Adaptation to a Desert Environment.</title>
        <authorList>
            <person name="De Luca G."/>
            <person name="Barakat M."/>
            <person name="Ortet P."/>
            <person name="Fochesato S."/>
            <person name="Jourlin-Castelli C."/>
            <person name="Ansaldi M."/>
            <person name="Py B."/>
            <person name="Fichant G."/>
            <person name="Coutinho P.M."/>
            <person name="Voulhoux R."/>
            <person name="Bastien O."/>
            <person name="Marechal E."/>
            <person name="Henrissat B."/>
            <person name="Quentin Y."/>
            <person name="Noirot P."/>
            <person name="Filloux A."/>
            <person name="Mejean V."/>
            <person name="Dubow M.S."/>
            <person name="Barras F."/>
            <person name="Barbe V."/>
            <person name="Weissenbach J."/>
            <person name="Mihalcescu I."/>
            <person name="Vermeglio A."/>
            <person name="Achouak W."/>
            <person name="Heulin T."/>
        </authorList>
    </citation>
    <scope>NUCLEOTIDE SEQUENCE [LARGE SCALE GENOMIC DNA]</scope>
    <source>
        <strain evidence="5">ATCC BAA-407 / DSM 14655 / LMG 21543 / TTB310</strain>
    </source>
</reference>
<reference evidence="5" key="1">
    <citation type="submission" date="2006-01" db="EMBL/GenBank/DDBJ databases">
        <title>Genome of the cyst-dividing bacterium Ramlibacter tataouinensis.</title>
        <authorList>
            <person name="Barakat M."/>
            <person name="Ortet P."/>
            <person name="De Luca G."/>
            <person name="Jourlin-Castelli C."/>
            <person name="Ansaldi M."/>
            <person name="Py B."/>
            <person name="Fichant G."/>
            <person name="Coutinho P."/>
            <person name="Voulhoux R."/>
            <person name="Bastien O."/>
            <person name="Roy S."/>
            <person name="Marechal E."/>
            <person name="Henrissat B."/>
            <person name="Quentin Y."/>
            <person name="Noirot P."/>
            <person name="Filloux A."/>
            <person name="Mejean V."/>
            <person name="DuBow M."/>
            <person name="Barras F."/>
            <person name="Heulin T."/>
        </authorList>
    </citation>
    <scope>NUCLEOTIDE SEQUENCE [LARGE SCALE GENOMIC DNA]</scope>
    <source>
        <strain evidence="5">ATCC BAA-407 / DSM 14655 / LMG 21543 / TTB310</strain>
    </source>
</reference>
<dbReference type="Gene3D" id="3.30.470.20">
    <property type="entry name" value="ATP-grasp fold, B domain"/>
    <property type="match status" value="2"/>
</dbReference>
<dbReference type="SUPFAM" id="SSF56059">
    <property type="entry name" value="Glutathione synthetase ATP-binding domain-like"/>
    <property type="match status" value="1"/>
</dbReference>
<dbReference type="InterPro" id="IPR013815">
    <property type="entry name" value="ATP_grasp_subdomain_1"/>
</dbReference>
<dbReference type="CDD" id="cd04301">
    <property type="entry name" value="NAT_SF"/>
    <property type="match status" value="1"/>
</dbReference>
<dbReference type="Gene3D" id="3.30.1490.20">
    <property type="entry name" value="ATP-grasp fold, A domain"/>
    <property type="match status" value="1"/>
</dbReference>
<dbReference type="InterPro" id="IPR016181">
    <property type="entry name" value="Acyl_CoA_acyltransferase"/>
</dbReference>
<dbReference type="PROSITE" id="PS51186">
    <property type="entry name" value="GNAT"/>
    <property type="match status" value="1"/>
</dbReference>
<dbReference type="InterPro" id="IPR011761">
    <property type="entry name" value="ATP-grasp"/>
</dbReference>
<dbReference type="PATRIC" id="fig|365046.3.peg.3500"/>
<dbReference type="RefSeq" id="WP_013902766.1">
    <property type="nucleotide sequence ID" value="NC_015677.1"/>
</dbReference>
<dbReference type="EMBL" id="CP000245">
    <property type="protein sequence ID" value="AEG94535.1"/>
    <property type="molecule type" value="Genomic_DNA"/>
</dbReference>
<dbReference type="PROSITE" id="PS50975">
    <property type="entry name" value="ATP_GRASP"/>
    <property type="match status" value="1"/>
</dbReference>
<gene>
    <name evidence="4" type="ordered locus">Rta_34220</name>
</gene>
<dbReference type="GO" id="GO:0005737">
    <property type="term" value="C:cytoplasm"/>
    <property type="evidence" value="ECO:0007669"/>
    <property type="project" value="TreeGrafter"/>
</dbReference>
<keyword evidence="1" id="KW-0547">Nucleotide-binding</keyword>
<dbReference type="Gene3D" id="3.40.630.30">
    <property type="match status" value="1"/>
</dbReference>
<dbReference type="InterPro" id="IPR000182">
    <property type="entry name" value="GNAT_dom"/>
</dbReference>
<dbReference type="Proteomes" id="UP000008385">
    <property type="component" value="Chromosome"/>
</dbReference>
<keyword evidence="4" id="KW-0808">Transferase</keyword>
<keyword evidence="1" id="KW-0067">ATP-binding</keyword>
<dbReference type="GO" id="GO:0046872">
    <property type="term" value="F:metal ion binding"/>
    <property type="evidence" value="ECO:0007669"/>
    <property type="project" value="InterPro"/>
</dbReference>
<evidence type="ECO:0000259" key="2">
    <source>
        <dbReference type="PROSITE" id="PS50975"/>
    </source>
</evidence>
<dbReference type="STRING" id="365046.Rta_34220"/>
<dbReference type="KEGG" id="rta:Rta_34220"/>
<proteinExistence type="predicted"/>
<dbReference type="SUPFAM" id="SSF55729">
    <property type="entry name" value="Acyl-CoA N-acyltransferases (Nat)"/>
    <property type="match status" value="1"/>
</dbReference>
<name>F5XZH8_RAMTT</name>
<dbReference type="eggNOG" id="COG0189">
    <property type="taxonomic scope" value="Bacteria"/>
</dbReference>
<evidence type="ECO:0000256" key="1">
    <source>
        <dbReference type="PROSITE-ProRule" id="PRU00409"/>
    </source>
</evidence>
<dbReference type="GO" id="GO:0016747">
    <property type="term" value="F:acyltransferase activity, transferring groups other than amino-acyl groups"/>
    <property type="evidence" value="ECO:0007669"/>
    <property type="project" value="InterPro"/>
</dbReference>
<dbReference type="AlphaFoldDB" id="F5XZH8"/>
<dbReference type="GO" id="GO:0018169">
    <property type="term" value="F:ribosomal S6-glutamic acid ligase activity"/>
    <property type="evidence" value="ECO:0007669"/>
    <property type="project" value="TreeGrafter"/>
</dbReference>
<sequence>MTVVQLQLEPSTHGVGPLGDGGVVAPATMTNKAQRAPAAESGTQGRHGILDCGWGRLLYAPSFESPKQLAQALLQEQPGRRDIALYVEDPQLVLAEAPSQLFLDPSLLFRRPLDAADVRVDRPAPGVVVRPLTTRADIAAINRLYAMRRMVPLDPAVVWAQRQSEALTYLVAEDERTGEVIGSVLGIDHVAAFDDPQGGTSLWCLAVDPQTRVSGAGESLTQYLVAHFARRGRAFLDLSVLHDNEHAIGLYQRLGFQKAAGFVIKHKNAINQRLFGDTEDVSGLNPYARLIVDEARRRGISAEVVDAPAGIFKLRHFGHEVLCRESLTELTGGVAMTWCQDKVLTLRRLASIGLRVPRQRTAGDAQADAAFMCECGSVVVKPALGEQGRGISVDVRTEPHLVEAIARAAKEGGHVVIEEFCAGQDLRIVVIGYKVVAAAIRRPAEIVGDGQSTVAKLIERQSARRAAATGGESRIPVDAETERCLAGQGLAMDSVLPPGQAVNVRKTANLHTGGTIHDVTAQLHPLLREAAETAARALRIPVVGLDFLVPSPDQPEYVVIEANERPGLANHEPQPTAQRFVDLLFPFTA</sequence>
<dbReference type="HOGENOM" id="CLU_032794_0_0_4"/>
<organism evidence="4 5">
    <name type="scientific">Ramlibacter tataouinensis (strain ATCC BAA-407 / DSM 14655 / LMG 21543 / TTB310)</name>
    <dbReference type="NCBI Taxonomy" id="365046"/>
    <lineage>
        <taxon>Bacteria</taxon>
        <taxon>Pseudomonadati</taxon>
        <taxon>Pseudomonadota</taxon>
        <taxon>Betaproteobacteria</taxon>
        <taxon>Burkholderiales</taxon>
        <taxon>Comamonadaceae</taxon>
        <taxon>Ramlibacter</taxon>
    </lineage>
</organism>
<protein>
    <submittedName>
        <fullName evidence="4">Acetyltransferases-like protein</fullName>
    </submittedName>
</protein>
<dbReference type="Pfam" id="PF00583">
    <property type="entry name" value="Acetyltransf_1"/>
    <property type="match status" value="1"/>
</dbReference>